<accession>A0AA35J069</accession>
<name>A0AA35J069_SACUV</name>
<dbReference type="CDD" id="cd22646">
    <property type="entry name" value="MCM22_CTD"/>
    <property type="match status" value="1"/>
</dbReference>
<evidence type="ECO:0000313" key="1">
    <source>
        <dbReference type="EMBL" id="CAI4044127.1"/>
    </source>
</evidence>
<sequence length="239" mass="27184">MDTEKGLLDVYIKNLENQIGNKRYFLKQARSAIDDITKRHIELEGKPADPEIFAELLKKPMLLSERADPIGFSLMSNFLSSRAQTSSEWLSIMSDQSVDKKAMVSLQKNTNSDLKELLAMLQLQFANMGDRKQDLTHVKSSKVRNKELWGSLKDFVRSFLAPNMDDNGESIHTLTRETTSILKRLIEHDSTVTLNDFSSKTMPIYRLLLRANIITVTKSSTNPEVKYIKLIDFNGTGLI</sequence>
<gene>
    <name evidence="1" type="primary">SUVC10G0330</name>
    <name evidence="1" type="ORF">SUVC_10G0330</name>
</gene>
<organism evidence="1 2">
    <name type="scientific">Saccharomyces uvarum</name>
    <name type="common">Yeast</name>
    <name type="synonym">Saccharomyces bayanus var. uvarum</name>
    <dbReference type="NCBI Taxonomy" id="230603"/>
    <lineage>
        <taxon>Eukaryota</taxon>
        <taxon>Fungi</taxon>
        <taxon>Dikarya</taxon>
        <taxon>Ascomycota</taxon>
        <taxon>Saccharomycotina</taxon>
        <taxon>Saccharomycetes</taxon>
        <taxon>Saccharomycetales</taxon>
        <taxon>Saccharomycetaceae</taxon>
        <taxon>Saccharomyces</taxon>
    </lineage>
</organism>
<protein>
    <submittedName>
        <fullName evidence="1">Uncharacterized protein</fullName>
    </submittedName>
</protein>
<evidence type="ECO:0000313" key="2">
    <source>
        <dbReference type="Proteomes" id="UP001162090"/>
    </source>
</evidence>
<proteinExistence type="predicted"/>
<dbReference type="AlphaFoldDB" id="A0AA35J069"/>
<reference evidence="1" key="1">
    <citation type="submission" date="2022-10" db="EMBL/GenBank/DDBJ databases">
        <authorList>
            <person name="Byrne P K."/>
        </authorList>
    </citation>
    <scope>NUCLEOTIDE SEQUENCE</scope>
    <source>
        <strain evidence="1">CBS7001</strain>
    </source>
</reference>
<dbReference type="Proteomes" id="UP001162090">
    <property type="component" value="Chromosome 10"/>
</dbReference>
<dbReference type="EMBL" id="OX365921">
    <property type="protein sequence ID" value="CAI4044127.1"/>
    <property type="molecule type" value="Genomic_DNA"/>
</dbReference>